<dbReference type="Proteomes" id="UP000287823">
    <property type="component" value="Unassembled WGS sequence"/>
</dbReference>
<name>A0A432WMW4_9GAMM</name>
<evidence type="ECO:0008006" key="3">
    <source>
        <dbReference type="Google" id="ProtNLM"/>
    </source>
</evidence>
<reference evidence="1 2" key="1">
    <citation type="journal article" date="2011" name="Front. Microbiol.">
        <title>Genomic signatures of strain selection and enhancement in Bacillus atrophaeus var. globigii, a historical biowarfare simulant.</title>
        <authorList>
            <person name="Gibbons H.S."/>
            <person name="Broomall S.M."/>
            <person name="McNew L.A."/>
            <person name="Daligault H."/>
            <person name="Chapman C."/>
            <person name="Bruce D."/>
            <person name="Karavis M."/>
            <person name="Krepps M."/>
            <person name="McGregor P.A."/>
            <person name="Hong C."/>
            <person name="Park K.H."/>
            <person name="Akmal A."/>
            <person name="Feldman A."/>
            <person name="Lin J.S."/>
            <person name="Chang W.E."/>
            <person name="Higgs B.W."/>
            <person name="Demirev P."/>
            <person name="Lindquist J."/>
            <person name="Liem A."/>
            <person name="Fochler E."/>
            <person name="Read T.D."/>
            <person name="Tapia R."/>
            <person name="Johnson S."/>
            <person name="Bishop-Lilly K.A."/>
            <person name="Detter C."/>
            <person name="Han C."/>
            <person name="Sozhamannan S."/>
            <person name="Rosenzweig C.N."/>
            <person name="Skowronski E.W."/>
        </authorList>
    </citation>
    <scope>NUCLEOTIDE SEQUENCE [LARGE SCALE GENOMIC DNA]</scope>
    <source>
        <strain evidence="1 2">Y4G10-17</strain>
    </source>
</reference>
<dbReference type="RefSeq" id="WP_126798098.1">
    <property type="nucleotide sequence ID" value="NZ_PIPO01000001.1"/>
</dbReference>
<dbReference type="Gene3D" id="3.40.50.300">
    <property type="entry name" value="P-loop containing nucleotide triphosphate hydrolases"/>
    <property type="match status" value="1"/>
</dbReference>
<evidence type="ECO:0000313" key="2">
    <source>
        <dbReference type="Proteomes" id="UP000287823"/>
    </source>
</evidence>
<dbReference type="SUPFAM" id="SSF52540">
    <property type="entry name" value="P-loop containing nucleoside triphosphate hydrolases"/>
    <property type="match status" value="1"/>
</dbReference>
<gene>
    <name evidence="1" type="ORF">CWE14_03580</name>
</gene>
<sequence length="169" mass="18824">MIILLNGPLGIGKTTLADALMESIDQCVMLDGDSLVAANPEPTDGLEHLHSTLSLLVPHYRKLGYQHFVIAHIWTSQEQIDDLRRRLASYDADFRCFLLTLPTEENLKRINRRASGRAVDEIDFELHTVAEEREMLKRGTGVDLGEPFDVSASPLVLVNAMLAQLGLCQ</sequence>
<keyword evidence="2" id="KW-1185">Reference proteome</keyword>
<accession>A0A432WMW4</accession>
<proteinExistence type="predicted"/>
<evidence type="ECO:0000313" key="1">
    <source>
        <dbReference type="EMBL" id="RUO35088.1"/>
    </source>
</evidence>
<dbReference type="Pfam" id="PF13671">
    <property type="entry name" value="AAA_33"/>
    <property type="match status" value="1"/>
</dbReference>
<dbReference type="InterPro" id="IPR027417">
    <property type="entry name" value="P-loop_NTPase"/>
</dbReference>
<protein>
    <recommendedName>
        <fullName evidence="3">AAA family ATPase</fullName>
    </recommendedName>
</protein>
<dbReference type="NCBIfam" id="NF038208">
    <property type="entry name" value="garosamine_AAA"/>
    <property type="match status" value="1"/>
</dbReference>
<dbReference type="AlphaFoldDB" id="A0A432WMW4"/>
<comment type="caution">
    <text evidence="1">The sequence shown here is derived from an EMBL/GenBank/DDBJ whole genome shotgun (WGS) entry which is preliminary data.</text>
</comment>
<organism evidence="1 2">
    <name type="scientific">Aliidiomarina soli</name>
    <dbReference type="NCBI Taxonomy" id="1928574"/>
    <lineage>
        <taxon>Bacteria</taxon>
        <taxon>Pseudomonadati</taxon>
        <taxon>Pseudomonadota</taxon>
        <taxon>Gammaproteobacteria</taxon>
        <taxon>Alteromonadales</taxon>
        <taxon>Idiomarinaceae</taxon>
        <taxon>Aliidiomarina</taxon>
    </lineage>
</organism>
<dbReference type="EMBL" id="PIPO01000001">
    <property type="protein sequence ID" value="RUO35088.1"/>
    <property type="molecule type" value="Genomic_DNA"/>
</dbReference>